<evidence type="ECO:0000313" key="2">
    <source>
        <dbReference type="EMBL" id="BAE46233.1"/>
    </source>
</evidence>
<keyword evidence="2" id="KW-0614">Plasmid</keyword>
<evidence type="ECO:0000259" key="1">
    <source>
        <dbReference type="Pfam" id="PF00665"/>
    </source>
</evidence>
<dbReference type="HOGENOM" id="CLU_1775962_0_0_11"/>
<sequence>MRGPTKGIWYHAHVVIDIFSRYVVGWCIETVGDGELAADLVADAIAEQGRAPGYLHADGGAAMTSKPLASLLCDLDITRSHNRPRVRVQGDVSFGVQAHVSVFDWGSWCRFVAGVDKVSAIITYVSRERDLVPHVLVAAKPGPGRR</sequence>
<reference evidence="3" key="1">
    <citation type="submission" date="2005-03" db="EMBL/GenBank/DDBJ databases">
        <title>Comparison of the complete genome sequences of Rhodococcus erythropolis PR4 and Rhodococcus opacus B4.</title>
        <authorList>
            <person name="Takarada H."/>
            <person name="Sekine M."/>
            <person name="Hosoyama A."/>
            <person name="Yamada R."/>
            <person name="Fujisawa T."/>
            <person name="Omata S."/>
            <person name="Shimizu A."/>
            <person name="Tsukatani N."/>
            <person name="Tanikawa S."/>
            <person name="Fujita N."/>
            <person name="Harayama S."/>
        </authorList>
    </citation>
    <scope>NUCLEOTIDE SEQUENCE [LARGE SCALE GENOMIC DNA]</scope>
    <source>
        <strain evidence="3">PR4 / NBRC 100887</strain>
        <plasmid evidence="3">pREL1</plasmid>
    </source>
</reference>
<geneLocation type="plasmid" evidence="2 3">
    <name>pREL1</name>
</geneLocation>
<dbReference type="InterPro" id="IPR001584">
    <property type="entry name" value="Integrase_cat-core"/>
</dbReference>
<reference evidence="2 3" key="2">
    <citation type="journal article" date="2006" name="Environ. Microbiol.">
        <title>Sequence analysis of three plasmids harboured in Rhodococcus erythropolis strain PR4.</title>
        <authorList>
            <person name="Sekine M."/>
            <person name="Tanikawa S."/>
            <person name="Omata S."/>
            <person name="Saito M."/>
            <person name="Fujisawa T."/>
            <person name="Tsukatani N."/>
            <person name="Tajima T."/>
            <person name="Sekigawa T."/>
            <person name="Kosugi H."/>
            <person name="Matsuo Y."/>
            <person name="Nishiko R."/>
            <person name="Imamura K."/>
            <person name="Ito M."/>
            <person name="Narita H."/>
            <person name="Tago S."/>
            <person name="Fujita N."/>
            <person name="Harayama S."/>
        </authorList>
    </citation>
    <scope>NUCLEOTIDE SEQUENCE [LARGE SCALE GENOMIC DNA]</scope>
    <source>
        <strain evidence="3">PR4 / NBRC 100887</strain>
        <plasmid evidence="2 3">pREL1</plasmid>
    </source>
</reference>
<organism evidence="2 3">
    <name type="scientific">Rhodococcus erythropolis (strain PR4 / NBRC 100887)</name>
    <dbReference type="NCBI Taxonomy" id="234621"/>
    <lineage>
        <taxon>Bacteria</taxon>
        <taxon>Bacillati</taxon>
        <taxon>Actinomycetota</taxon>
        <taxon>Actinomycetes</taxon>
        <taxon>Mycobacteriales</taxon>
        <taxon>Nocardiaceae</taxon>
        <taxon>Rhodococcus</taxon>
        <taxon>Rhodococcus erythropolis group</taxon>
    </lineage>
</organism>
<dbReference type="AlphaFoldDB" id="Q3L980"/>
<dbReference type="InterPro" id="IPR036397">
    <property type="entry name" value="RNaseH_sf"/>
</dbReference>
<feature type="domain" description="Integrase catalytic" evidence="1">
    <location>
        <begin position="4"/>
        <end position="85"/>
    </location>
</feature>
<gene>
    <name evidence="2" type="ordered locus">RER_pREL1-02900</name>
</gene>
<dbReference type="InterPro" id="IPR012337">
    <property type="entry name" value="RNaseH-like_sf"/>
</dbReference>
<dbReference type="GO" id="GO:0015074">
    <property type="term" value="P:DNA integration"/>
    <property type="evidence" value="ECO:0007669"/>
    <property type="project" value="InterPro"/>
</dbReference>
<dbReference type="EMBL" id="AP008931">
    <property type="protein sequence ID" value="BAE46233.1"/>
    <property type="molecule type" value="Genomic_DNA"/>
</dbReference>
<proteinExistence type="predicted"/>
<dbReference type="Pfam" id="PF00665">
    <property type="entry name" value="rve"/>
    <property type="match status" value="1"/>
</dbReference>
<dbReference type="SUPFAM" id="SSF53098">
    <property type="entry name" value="Ribonuclease H-like"/>
    <property type="match status" value="1"/>
</dbReference>
<evidence type="ECO:0000313" key="3">
    <source>
        <dbReference type="Proteomes" id="UP000002204"/>
    </source>
</evidence>
<accession>Q3L980</accession>
<dbReference type="Proteomes" id="UP000002204">
    <property type="component" value="Plasmid pREL1"/>
</dbReference>
<dbReference type="Gene3D" id="3.30.420.10">
    <property type="entry name" value="Ribonuclease H-like superfamily/Ribonuclease H"/>
    <property type="match status" value="1"/>
</dbReference>
<name>Q3L980_RHOE4</name>
<dbReference type="KEGG" id="rer:RER_pREL1-02900"/>
<protein>
    <submittedName>
        <fullName evidence="2">Putative transposase</fullName>
    </submittedName>
</protein>
<dbReference type="GO" id="GO:0003676">
    <property type="term" value="F:nucleic acid binding"/>
    <property type="evidence" value="ECO:0007669"/>
    <property type="project" value="InterPro"/>
</dbReference>